<proteinExistence type="predicted"/>
<dbReference type="SUPFAM" id="SSF52540">
    <property type="entry name" value="P-loop containing nucleoside triphosphate hydrolases"/>
    <property type="match status" value="1"/>
</dbReference>
<dbReference type="InterPro" id="IPR027417">
    <property type="entry name" value="P-loop_NTPase"/>
</dbReference>
<comment type="caution">
    <text evidence="2">The sequence shown here is derived from an EMBL/GenBank/DDBJ whole genome shotgun (WGS) entry which is preliminary data.</text>
</comment>
<dbReference type="InterPro" id="IPR011579">
    <property type="entry name" value="ATPase_dom"/>
</dbReference>
<organism evidence="2 3">
    <name type="scientific">Candidatus Neptunichlamydia vexilliferae</name>
    <dbReference type="NCBI Taxonomy" id="1651774"/>
    <lineage>
        <taxon>Bacteria</taxon>
        <taxon>Pseudomonadati</taxon>
        <taxon>Chlamydiota</taxon>
        <taxon>Chlamydiia</taxon>
        <taxon>Parachlamydiales</taxon>
        <taxon>Simkaniaceae</taxon>
        <taxon>Candidatus Neptunichlamydia</taxon>
    </lineage>
</organism>
<dbReference type="EMBL" id="JAAEJV010000003">
    <property type="protein sequence ID" value="MBF5058725.1"/>
    <property type="molecule type" value="Genomic_DNA"/>
</dbReference>
<evidence type="ECO:0000259" key="1">
    <source>
        <dbReference type="Pfam" id="PF01637"/>
    </source>
</evidence>
<keyword evidence="3" id="KW-1185">Reference proteome</keyword>
<name>A0ABS0AXM5_9BACT</name>
<protein>
    <recommendedName>
        <fullName evidence="1">ATPase domain-containing protein</fullName>
    </recommendedName>
</protein>
<sequence>MGTDMFIGREEELKLLKRQAAGRSARFIAIKGRRRIGKSYLIEEFSNSFSKKYLFTGIPPTPGVTSQSQREEFIQQMVGQGLPNIKGNDWSEIFSTLSKEVQKGKVLIALDEISWMGSKDPVFLGKLKIAWDRFFEKNPKLILIVASSISGWIDKNILNNTGFFGRVDLTLNLRELSISECSKFWGKREKSISPFEKLKVLNVTGGVPKYLDAIDPKLTAEENIKRLCFTESGLLFNEFNRIFHELFSRRSEVYKDIVEALSSNHSLYQEEICSKIGRENGRVISEYLKDLTEAGFLSADFTWDIKTFKISKLRKYRLSDNYLRFYLKYIVPNKQQVFRGKFKSSSLYTSTQWESIMGFQFENLVIHNSHELLEKLNICSSDYVFDGPFFQTRTKARKGCQIDYLIQCKDTLYPCEIKFSKNPVGMEVVEETKKKLSTLSIPRLFSLRPVLIHIGGCTQQVIEEDYFDHIIDWTELL</sequence>
<feature type="domain" description="ATPase" evidence="1">
    <location>
        <begin position="6"/>
        <end position="212"/>
    </location>
</feature>
<dbReference type="PANTHER" id="PTHR34704:SF1">
    <property type="entry name" value="ATPASE"/>
    <property type="match status" value="1"/>
</dbReference>
<evidence type="ECO:0000313" key="2">
    <source>
        <dbReference type="EMBL" id="MBF5058725.1"/>
    </source>
</evidence>
<accession>A0ABS0AXM5</accession>
<dbReference type="Proteomes" id="UP001194714">
    <property type="component" value="Unassembled WGS sequence"/>
</dbReference>
<evidence type="ECO:0000313" key="3">
    <source>
        <dbReference type="Proteomes" id="UP001194714"/>
    </source>
</evidence>
<dbReference type="PANTHER" id="PTHR34704">
    <property type="entry name" value="ATPASE"/>
    <property type="match status" value="1"/>
</dbReference>
<dbReference type="Pfam" id="PF01637">
    <property type="entry name" value="ATPase_2"/>
    <property type="match status" value="1"/>
</dbReference>
<gene>
    <name evidence="2" type="ORF">NEPTK9_000224</name>
</gene>
<reference evidence="2 3" key="1">
    <citation type="submission" date="2020-01" db="EMBL/GenBank/DDBJ databases">
        <title>Draft genome sequence of Cand. Neptunochlamydia vexilliferae K9.</title>
        <authorList>
            <person name="Schulz F."/>
            <person name="Koestlbacher S."/>
            <person name="Wascher F."/>
            <person name="Pizzetti I."/>
            <person name="Horn M."/>
        </authorList>
    </citation>
    <scope>NUCLEOTIDE SEQUENCE [LARGE SCALE GENOMIC DNA]</scope>
    <source>
        <strain evidence="2 3">K9</strain>
    </source>
</reference>
<dbReference type="Gene3D" id="3.40.50.300">
    <property type="entry name" value="P-loop containing nucleotide triphosphate hydrolases"/>
    <property type="match status" value="1"/>
</dbReference>